<dbReference type="InterPro" id="IPR018093">
    <property type="entry name" value="BCCT_CS"/>
</dbReference>
<feature type="transmembrane region" description="Helical" evidence="9">
    <location>
        <begin position="161"/>
        <end position="184"/>
    </location>
</feature>
<evidence type="ECO:0000256" key="3">
    <source>
        <dbReference type="ARBA" id="ARBA00022448"/>
    </source>
</evidence>
<keyword evidence="4" id="KW-1003">Cell membrane</keyword>
<proteinExistence type="inferred from homology"/>
<sequence length="704" mass="76220">MTAQPAVASEDAPTVPKPDTGAPTDAGSRNIRKAVFFPSAAGAVAIAIWALVWPSGFQGSMNSAFGWITQWLGWAYILLATGALVFVVYLAVSRYGKIRIGPDHSRPEFGMLTWTSMLFAAGIGTDLMYFAVSGPLTHYLAPPEGTAGTEDAARHASVFTIFHYGINGWALYTVMGIALGYFAYRRGMPLAVRSAVYPLLGKRIHGRAGDAIDVAAVLGTIFGVSASLGIGVVLINVGLEVIFGVAVGIPAQVVLVIVGVLVATLSAVSGIDRGIKRLSQANTFLAVALTVFVLFAGKTDYLLNALVMNIGDFVRFFPGMTMDTFAMGSPEAHAWLADWTVFFWAWWCAWAAFIGMFLARISRGRTIRQFVAGVLIIPFTYILMWVSIYGNSALEMVRSGNTDFGDLTVNNPEEGFFALLQQYPFFTFIAAAAGLTALLFYVTSADSAAMVMSTLTSKIDDPNDDGKRAPRVFWAVATGLLTIAMLSVGGVGALQQATVVMAIPAAIVIVLVMISLFKALREEGTLMSAARTSFPAALSGRDENANHQSWRSRLKRDVTFPTPAVADAFLYSTVVHALDDVAEELLKEGYCATVAVLPDEETPRAVIEIDCHDDERKLKFKYAVHSERFSTPEYARRRPSSDCTLSARLVVHLESGGQGYDVMGYTKPQLINDLLDNYERYLEFLRLDHLATASNRTGGRRTTA</sequence>
<feature type="transmembrane region" description="Helical" evidence="9">
    <location>
        <begin position="472"/>
        <end position="493"/>
    </location>
</feature>
<accession>A0ABZ2U4X3</accession>
<feature type="transmembrane region" description="Helical" evidence="9">
    <location>
        <begin position="73"/>
        <end position="92"/>
    </location>
</feature>
<evidence type="ECO:0000256" key="5">
    <source>
        <dbReference type="ARBA" id="ARBA00022692"/>
    </source>
</evidence>
<comment type="subcellular location">
    <subcellularLocation>
        <location evidence="1">Cell membrane</location>
        <topology evidence="1">Multi-pass membrane protein</topology>
    </subcellularLocation>
</comment>
<organism evidence="10 11">
    <name type="scientific">Gordonia hydrophobica</name>
    <dbReference type="NCBI Taxonomy" id="40516"/>
    <lineage>
        <taxon>Bacteria</taxon>
        <taxon>Bacillati</taxon>
        <taxon>Actinomycetota</taxon>
        <taxon>Actinomycetes</taxon>
        <taxon>Mycobacteriales</taxon>
        <taxon>Gordoniaceae</taxon>
        <taxon>Gordonia</taxon>
    </lineage>
</organism>
<dbReference type="RefSeq" id="WP_066171118.1">
    <property type="nucleotide sequence ID" value="NZ_CP136137.1"/>
</dbReference>
<evidence type="ECO:0000256" key="8">
    <source>
        <dbReference type="SAM" id="MobiDB-lite"/>
    </source>
</evidence>
<dbReference type="Pfam" id="PF02028">
    <property type="entry name" value="BCCT"/>
    <property type="match status" value="1"/>
</dbReference>
<feature type="transmembrane region" description="Helical" evidence="9">
    <location>
        <begin position="499"/>
        <end position="517"/>
    </location>
</feature>
<gene>
    <name evidence="10" type="primary">betT</name>
    <name evidence="10" type="ORF">RVF87_02165</name>
</gene>
<feature type="transmembrane region" description="Helical" evidence="9">
    <location>
        <begin position="211"/>
        <end position="235"/>
    </location>
</feature>
<evidence type="ECO:0000256" key="2">
    <source>
        <dbReference type="ARBA" id="ARBA00005658"/>
    </source>
</evidence>
<evidence type="ECO:0000256" key="9">
    <source>
        <dbReference type="SAM" id="Phobius"/>
    </source>
</evidence>
<keyword evidence="5 9" id="KW-0812">Transmembrane</keyword>
<feature type="transmembrane region" description="Helical" evidence="9">
    <location>
        <begin position="112"/>
        <end position="132"/>
    </location>
</feature>
<keyword evidence="7 9" id="KW-0472">Membrane</keyword>
<feature type="transmembrane region" description="Helical" evidence="9">
    <location>
        <begin position="34"/>
        <end position="53"/>
    </location>
</feature>
<feature type="transmembrane region" description="Helical" evidence="9">
    <location>
        <begin position="423"/>
        <end position="442"/>
    </location>
</feature>
<keyword evidence="11" id="KW-1185">Reference proteome</keyword>
<evidence type="ECO:0000313" key="11">
    <source>
        <dbReference type="Proteomes" id="UP001479933"/>
    </source>
</evidence>
<dbReference type="Proteomes" id="UP001479933">
    <property type="component" value="Chromosome"/>
</dbReference>
<feature type="transmembrane region" description="Helical" evidence="9">
    <location>
        <begin position="370"/>
        <end position="390"/>
    </location>
</feature>
<reference evidence="10 11" key="1">
    <citation type="journal article" date="2023" name="Virus Evol.">
        <title>Computational host range prediction-The good, the bad, and the ugly.</title>
        <authorList>
            <person name="Howell A.A."/>
            <person name="Versoza C.J."/>
            <person name="Pfeifer S.P."/>
        </authorList>
    </citation>
    <scope>NUCLEOTIDE SEQUENCE [LARGE SCALE GENOMIC DNA]</scope>
    <source>
        <strain evidence="10 11">1610/1b</strain>
    </source>
</reference>
<feature type="transmembrane region" description="Helical" evidence="9">
    <location>
        <begin position="280"/>
        <end position="297"/>
    </location>
</feature>
<protein>
    <submittedName>
        <fullName evidence="10">Choline BCCT transporter BetT</fullName>
    </submittedName>
</protein>
<feature type="region of interest" description="Disordered" evidence="8">
    <location>
        <begin position="1"/>
        <end position="26"/>
    </location>
</feature>
<name>A0ABZ2U4X3_9ACTN</name>
<dbReference type="PANTHER" id="PTHR30047">
    <property type="entry name" value="HIGH-AFFINITY CHOLINE TRANSPORT PROTEIN-RELATED"/>
    <property type="match status" value="1"/>
</dbReference>
<keyword evidence="6 9" id="KW-1133">Transmembrane helix</keyword>
<evidence type="ECO:0000256" key="6">
    <source>
        <dbReference type="ARBA" id="ARBA00022989"/>
    </source>
</evidence>
<feature type="transmembrane region" description="Helical" evidence="9">
    <location>
        <begin position="241"/>
        <end position="268"/>
    </location>
</feature>
<feature type="transmembrane region" description="Helical" evidence="9">
    <location>
        <begin position="339"/>
        <end position="358"/>
    </location>
</feature>
<evidence type="ECO:0000256" key="1">
    <source>
        <dbReference type="ARBA" id="ARBA00004651"/>
    </source>
</evidence>
<dbReference type="NCBIfam" id="TIGR00842">
    <property type="entry name" value="bcct"/>
    <property type="match status" value="1"/>
</dbReference>
<evidence type="ECO:0000313" key="10">
    <source>
        <dbReference type="EMBL" id="WYY07914.1"/>
    </source>
</evidence>
<evidence type="ECO:0000256" key="4">
    <source>
        <dbReference type="ARBA" id="ARBA00022475"/>
    </source>
</evidence>
<evidence type="ECO:0000256" key="7">
    <source>
        <dbReference type="ARBA" id="ARBA00023136"/>
    </source>
</evidence>
<dbReference type="EMBL" id="CP136137">
    <property type="protein sequence ID" value="WYY07914.1"/>
    <property type="molecule type" value="Genomic_DNA"/>
</dbReference>
<dbReference type="PANTHER" id="PTHR30047:SF7">
    <property type="entry name" value="HIGH-AFFINITY CHOLINE TRANSPORT PROTEIN"/>
    <property type="match status" value="1"/>
</dbReference>
<dbReference type="NCBIfam" id="NF007399">
    <property type="entry name" value="PRK09928.1"/>
    <property type="match status" value="1"/>
</dbReference>
<dbReference type="InterPro" id="IPR000060">
    <property type="entry name" value="BCCT_transptr"/>
</dbReference>
<keyword evidence="3" id="KW-0813">Transport</keyword>
<comment type="similarity">
    <text evidence="2">Belongs to the BCCT transporter (TC 2.A.15) family.</text>
</comment>
<dbReference type="PROSITE" id="PS01303">
    <property type="entry name" value="BCCT"/>
    <property type="match status" value="1"/>
</dbReference>